<evidence type="ECO:0000256" key="6">
    <source>
        <dbReference type="ARBA" id="ARBA00037937"/>
    </source>
</evidence>
<keyword evidence="3 7" id="KW-1133">Transmembrane helix</keyword>
<evidence type="ECO:0000256" key="3">
    <source>
        <dbReference type="ARBA" id="ARBA00022989"/>
    </source>
</evidence>
<dbReference type="InterPro" id="IPR022781">
    <property type="entry name" value="Flagellar_biosynth_FliO"/>
</dbReference>
<reference evidence="8 9" key="1">
    <citation type="submission" date="2023-12" db="EMBL/GenBank/DDBJ databases">
        <title>Stenotrophomonas guangdongensis sp. nov., isolated from wilted pepper plants (Capsicum annuum).</title>
        <authorList>
            <person name="Qiu M."/>
            <person name="Li Y."/>
            <person name="Liu Q."/>
            <person name="Zhang X."/>
            <person name="Huang Y."/>
            <person name="Guo R."/>
            <person name="Hu M."/>
            <person name="Zhou J."/>
            <person name="Zhou X."/>
        </authorList>
    </citation>
    <scope>NUCLEOTIDE SEQUENCE [LARGE SCALE GENOMIC DNA]</scope>
    <source>
        <strain evidence="8 9">MH1</strain>
    </source>
</reference>
<dbReference type="PANTHER" id="PTHR38766:SF1">
    <property type="entry name" value="FLAGELLAR PROTEIN FLIO"/>
    <property type="match status" value="1"/>
</dbReference>
<sequence>MIALLAAVAPAAGKLATPVGQHAATTPSLFGAVFMLLMVLGLIVGLGWLLKRLPGGQFRPAEGLKVVASLNVGAKERVVVVDVNGQQLLLGVSPGGISTLHALPEPLPQAPAPTLPNLKQLPNFAQLLSQKLRKDS</sequence>
<comment type="similarity">
    <text evidence="6 7">Belongs to the FliO/MopB family.</text>
</comment>
<dbReference type="EMBL" id="JAYFUH010000248">
    <property type="protein sequence ID" value="MEA5668384.1"/>
    <property type="molecule type" value="Genomic_DNA"/>
</dbReference>
<keyword evidence="8" id="KW-0969">Cilium</keyword>
<evidence type="ECO:0000313" key="8">
    <source>
        <dbReference type="EMBL" id="MEA5668384.1"/>
    </source>
</evidence>
<gene>
    <name evidence="8" type="primary">fliO</name>
    <name evidence="8" type="ORF">VA603_12615</name>
</gene>
<keyword evidence="9" id="KW-1185">Reference proteome</keyword>
<keyword evidence="8" id="KW-0966">Cell projection</keyword>
<evidence type="ECO:0000256" key="7">
    <source>
        <dbReference type="RuleBase" id="RU362064"/>
    </source>
</evidence>
<keyword evidence="2 7" id="KW-0812">Transmembrane</keyword>
<evidence type="ECO:0000256" key="1">
    <source>
        <dbReference type="ARBA" id="ARBA00022475"/>
    </source>
</evidence>
<dbReference type="RefSeq" id="WP_192285845.1">
    <property type="nucleotide sequence ID" value="NZ_JAYFUH010000248.1"/>
</dbReference>
<keyword evidence="1 7" id="KW-1003">Cell membrane</keyword>
<feature type="transmembrane region" description="Helical" evidence="7">
    <location>
        <begin position="29"/>
        <end position="50"/>
    </location>
</feature>
<comment type="caution">
    <text evidence="8">The sequence shown here is derived from an EMBL/GenBank/DDBJ whole genome shotgun (WGS) entry which is preliminary data.</text>
</comment>
<name>A0ABU5V6P9_9GAMM</name>
<evidence type="ECO:0000256" key="4">
    <source>
        <dbReference type="ARBA" id="ARBA00023136"/>
    </source>
</evidence>
<keyword evidence="4 7" id="KW-0472">Membrane</keyword>
<evidence type="ECO:0000313" key="9">
    <source>
        <dbReference type="Proteomes" id="UP001301653"/>
    </source>
</evidence>
<comment type="subcellular location">
    <subcellularLocation>
        <location evidence="7">Cell membrane</location>
    </subcellularLocation>
    <subcellularLocation>
        <location evidence="7">Bacterial flagellum basal body</location>
    </subcellularLocation>
</comment>
<protein>
    <recommendedName>
        <fullName evidence="7">Flagellar protein</fullName>
    </recommendedName>
</protein>
<accession>A0ABU5V6P9</accession>
<evidence type="ECO:0000256" key="2">
    <source>
        <dbReference type="ARBA" id="ARBA00022692"/>
    </source>
</evidence>
<dbReference type="Pfam" id="PF04347">
    <property type="entry name" value="FliO"/>
    <property type="match status" value="1"/>
</dbReference>
<dbReference type="PANTHER" id="PTHR38766">
    <property type="entry name" value="FLAGELLAR PROTEIN FLIO"/>
    <property type="match status" value="1"/>
</dbReference>
<dbReference type="Proteomes" id="UP001301653">
    <property type="component" value="Unassembled WGS sequence"/>
</dbReference>
<keyword evidence="8" id="KW-0282">Flagellum</keyword>
<organism evidence="8 9">
    <name type="scientific">Stenotrophomonas capsici</name>
    <dbReference type="NCBI Taxonomy" id="3110230"/>
    <lineage>
        <taxon>Bacteria</taxon>
        <taxon>Pseudomonadati</taxon>
        <taxon>Pseudomonadota</taxon>
        <taxon>Gammaproteobacteria</taxon>
        <taxon>Lysobacterales</taxon>
        <taxon>Lysobacteraceae</taxon>
        <taxon>Stenotrophomonas</taxon>
    </lineage>
</organism>
<dbReference type="InterPro" id="IPR052205">
    <property type="entry name" value="FliO/MopB"/>
</dbReference>
<evidence type="ECO:0000256" key="5">
    <source>
        <dbReference type="ARBA" id="ARBA00023143"/>
    </source>
</evidence>
<dbReference type="NCBIfam" id="TIGR03500">
    <property type="entry name" value="FliO_TIGR"/>
    <property type="match status" value="1"/>
</dbReference>
<keyword evidence="5 7" id="KW-0975">Bacterial flagellum</keyword>
<proteinExistence type="inferred from homology"/>